<dbReference type="InterPro" id="IPR036844">
    <property type="entry name" value="Hint_dom_sf"/>
</dbReference>
<dbReference type="AlphaFoldDB" id="A0A1H2YDD5"/>
<name>A0A1H2YDD5_9RHOB</name>
<evidence type="ECO:0000313" key="2">
    <source>
        <dbReference type="EMBL" id="SDX02674.1"/>
    </source>
</evidence>
<dbReference type="RefSeq" id="WP_037943231.1">
    <property type="nucleotide sequence ID" value="NZ_CP081116.1"/>
</dbReference>
<dbReference type="PROSITE" id="PS50817">
    <property type="entry name" value="INTEIN_N_TER"/>
    <property type="match status" value="1"/>
</dbReference>
<dbReference type="Pfam" id="PF13403">
    <property type="entry name" value="Hint_2"/>
    <property type="match status" value="1"/>
</dbReference>
<accession>A0A1H2YDD5</accession>
<dbReference type="Gene3D" id="2.170.16.10">
    <property type="entry name" value="Hedgehog/Intein (Hint) domain"/>
    <property type="match status" value="1"/>
</dbReference>
<gene>
    <name evidence="2" type="ORF">SAMN04488041_104197</name>
</gene>
<dbReference type="SUPFAM" id="SSF51294">
    <property type="entry name" value="Hedgehog/intein (Hint) domain"/>
    <property type="match status" value="1"/>
</dbReference>
<evidence type="ECO:0000259" key="1">
    <source>
        <dbReference type="Pfam" id="PF13403"/>
    </source>
</evidence>
<dbReference type="GeneID" id="94020924"/>
<dbReference type="STRING" id="60137.SAMN04488041_104197"/>
<proteinExistence type="predicted"/>
<organism evidence="2 3">
    <name type="scientific">Sulfitobacter pontiacus</name>
    <dbReference type="NCBI Taxonomy" id="60137"/>
    <lineage>
        <taxon>Bacteria</taxon>
        <taxon>Pseudomonadati</taxon>
        <taxon>Pseudomonadota</taxon>
        <taxon>Alphaproteobacteria</taxon>
        <taxon>Rhodobacterales</taxon>
        <taxon>Roseobacteraceae</taxon>
        <taxon>Sulfitobacter</taxon>
    </lineage>
</organism>
<dbReference type="Proteomes" id="UP000183076">
    <property type="component" value="Unassembled WGS sequence"/>
</dbReference>
<dbReference type="EMBL" id="FNNB01000004">
    <property type="protein sequence ID" value="SDX02674.1"/>
    <property type="molecule type" value="Genomic_DNA"/>
</dbReference>
<dbReference type="GO" id="GO:0016539">
    <property type="term" value="P:intein-mediated protein splicing"/>
    <property type="evidence" value="ECO:0007669"/>
    <property type="project" value="InterPro"/>
</dbReference>
<feature type="domain" description="Hedgehog/Intein (Hint)" evidence="1">
    <location>
        <begin position="162"/>
        <end position="308"/>
    </location>
</feature>
<protein>
    <submittedName>
        <fullName evidence="2">Hint domain-containing protein</fullName>
    </submittedName>
</protein>
<reference evidence="3" key="1">
    <citation type="submission" date="2016-10" db="EMBL/GenBank/DDBJ databases">
        <authorList>
            <person name="Varghese N."/>
            <person name="Submissions S."/>
        </authorList>
    </citation>
    <scope>NUCLEOTIDE SEQUENCE [LARGE SCALE GENOMIC DNA]</scope>
    <source>
        <strain evidence="3">DSM 10014</strain>
    </source>
</reference>
<evidence type="ECO:0000313" key="3">
    <source>
        <dbReference type="Proteomes" id="UP000183076"/>
    </source>
</evidence>
<dbReference type="InterPro" id="IPR028992">
    <property type="entry name" value="Hedgehog/Intein_dom"/>
</dbReference>
<dbReference type="InterPro" id="IPR006141">
    <property type="entry name" value="Intein_N"/>
</dbReference>
<sequence>MVKTGFRGTFVISWSQTEIDGLDAAPVQSLKVGAAWAWRGDSIRVDGPNDVLRLDQADEAGDLRRRAARMVHRLVGAALDGTTPPHRSFASDRDTPLMDNSFTVTDGAQTYLVTVIEVGQGSQPLLMFLDALPPRNTDLWVVAHTLNTAAADRAAQYSSGVICFTPGTMIRTADGARRIEQLREGDHVQTKDNGLQPVRWIGSRRMSGARLFAMPQLRPIRFRAGALGDAQPDADLLVSPSHRMLVKGRVAHDLFNTDEVLVTARDLVNGRSVTIDAHAREVTYIHLLLDFHEVLWANGVETESFHPASAALETLDATDRARLLDQFPQIAFDPHTYGGYARRNLSMSEAAILAHAA</sequence>